<sequence>MSLNTTLFGCLMRIYDDIISVWNLNDPEESLASVDFNTKMFNLIKPLLQKPEQPPRDIAEKTNELADLAARIRPGLEKAVAYAGLAGVAASILIDRIRATPVTALCLGAYVVDLTLILHRLFLTNSPPRAVSKELVLETFRVYQESCAEVHDRIRKIAYSATFRPKEFSKEIEALIKTELKM</sequence>
<gene>
    <name evidence="1" type="ORF">K435DRAFT_62175</name>
</gene>
<dbReference type="OrthoDB" id="391988at2759"/>
<accession>A0A4S8MRW8</accession>
<keyword evidence="2" id="KW-1185">Reference proteome</keyword>
<dbReference type="EMBL" id="ML179046">
    <property type="protein sequence ID" value="THV05870.1"/>
    <property type="molecule type" value="Genomic_DNA"/>
</dbReference>
<organism evidence="1 2">
    <name type="scientific">Dendrothele bispora (strain CBS 962.96)</name>
    <dbReference type="NCBI Taxonomy" id="1314807"/>
    <lineage>
        <taxon>Eukaryota</taxon>
        <taxon>Fungi</taxon>
        <taxon>Dikarya</taxon>
        <taxon>Basidiomycota</taxon>
        <taxon>Agaricomycotina</taxon>
        <taxon>Agaricomycetes</taxon>
        <taxon>Agaricomycetidae</taxon>
        <taxon>Agaricales</taxon>
        <taxon>Agaricales incertae sedis</taxon>
        <taxon>Dendrothele</taxon>
    </lineage>
</organism>
<protein>
    <submittedName>
        <fullName evidence="1">Uncharacterized protein</fullName>
    </submittedName>
</protein>
<dbReference type="Proteomes" id="UP000297245">
    <property type="component" value="Unassembled WGS sequence"/>
</dbReference>
<name>A0A4S8MRW8_DENBC</name>
<dbReference type="AlphaFoldDB" id="A0A4S8MRW8"/>
<evidence type="ECO:0000313" key="2">
    <source>
        <dbReference type="Proteomes" id="UP000297245"/>
    </source>
</evidence>
<proteinExistence type="predicted"/>
<reference evidence="1 2" key="1">
    <citation type="journal article" date="2019" name="Nat. Ecol. Evol.">
        <title>Megaphylogeny resolves global patterns of mushroom evolution.</title>
        <authorList>
            <person name="Varga T."/>
            <person name="Krizsan K."/>
            <person name="Foldi C."/>
            <person name="Dima B."/>
            <person name="Sanchez-Garcia M."/>
            <person name="Sanchez-Ramirez S."/>
            <person name="Szollosi G.J."/>
            <person name="Szarkandi J.G."/>
            <person name="Papp V."/>
            <person name="Albert L."/>
            <person name="Andreopoulos W."/>
            <person name="Angelini C."/>
            <person name="Antonin V."/>
            <person name="Barry K.W."/>
            <person name="Bougher N.L."/>
            <person name="Buchanan P."/>
            <person name="Buyck B."/>
            <person name="Bense V."/>
            <person name="Catcheside P."/>
            <person name="Chovatia M."/>
            <person name="Cooper J."/>
            <person name="Damon W."/>
            <person name="Desjardin D."/>
            <person name="Finy P."/>
            <person name="Geml J."/>
            <person name="Haridas S."/>
            <person name="Hughes K."/>
            <person name="Justo A."/>
            <person name="Karasinski D."/>
            <person name="Kautmanova I."/>
            <person name="Kiss B."/>
            <person name="Kocsube S."/>
            <person name="Kotiranta H."/>
            <person name="LaButti K.M."/>
            <person name="Lechner B.E."/>
            <person name="Liimatainen K."/>
            <person name="Lipzen A."/>
            <person name="Lukacs Z."/>
            <person name="Mihaltcheva S."/>
            <person name="Morgado L.N."/>
            <person name="Niskanen T."/>
            <person name="Noordeloos M.E."/>
            <person name="Ohm R.A."/>
            <person name="Ortiz-Santana B."/>
            <person name="Ovrebo C."/>
            <person name="Racz N."/>
            <person name="Riley R."/>
            <person name="Savchenko A."/>
            <person name="Shiryaev A."/>
            <person name="Soop K."/>
            <person name="Spirin V."/>
            <person name="Szebenyi C."/>
            <person name="Tomsovsky M."/>
            <person name="Tulloss R.E."/>
            <person name="Uehling J."/>
            <person name="Grigoriev I.V."/>
            <person name="Vagvolgyi C."/>
            <person name="Papp T."/>
            <person name="Martin F.M."/>
            <person name="Miettinen O."/>
            <person name="Hibbett D.S."/>
            <person name="Nagy L.G."/>
        </authorList>
    </citation>
    <scope>NUCLEOTIDE SEQUENCE [LARGE SCALE GENOMIC DNA]</scope>
    <source>
        <strain evidence="1 2">CBS 962.96</strain>
    </source>
</reference>
<evidence type="ECO:0000313" key="1">
    <source>
        <dbReference type="EMBL" id="THV05870.1"/>
    </source>
</evidence>